<dbReference type="GO" id="GO:0003723">
    <property type="term" value="F:RNA binding"/>
    <property type="evidence" value="ECO:0007669"/>
    <property type="project" value="TreeGrafter"/>
</dbReference>
<protein>
    <recommendedName>
        <fullName evidence="3">tRNA-dihydrouridine(47) synthase [NAD(P)(+)]</fullName>
        <ecNumber evidence="3">1.3.1.89</ecNumber>
    </recommendedName>
</protein>
<dbReference type="EMBL" id="JAIQCV010000009">
    <property type="protein sequence ID" value="KAH1067883.1"/>
    <property type="molecule type" value="Genomic_DNA"/>
</dbReference>
<keyword evidence="14" id="KW-0520">NAD</keyword>
<evidence type="ECO:0000256" key="18">
    <source>
        <dbReference type="ARBA" id="ARBA00049513"/>
    </source>
</evidence>
<keyword evidence="10 19" id="KW-0863">Zinc-finger</keyword>
<organism evidence="22 23">
    <name type="scientific">Gossypium stocksii</name>
    <dbReference type="NCBI Taxonomy" id="47602"/>
    <lineage>
        <taxon>Eukaryota</taxon>
        <taxon>Viridiplantae</taxon>
        <taxon>Streptophyta</taxon>
        <taxon>Embryophyta</taxon>
        <taxon>Tracheophyta</taxon>
        <taxon>Spermatophyta</taxon>
        <taxon>Magnoliopsida</taxon>
        <taxon>eudicotyledons</taxon>
        <taxon>Gunneridae</taxon>
        <taxon>Pentapetalae</taxon>
        <taxon>rosids</taxon>
        <taxon>malvids</taxon>
        <taxon>Malvales</taxon>
        <taxon>Malvaceae</taxon>
        <taxon>Malvoideae</taxon>
        <taxon>Gossypium</taxon>
    </lineage>
</organism>
<keyword evidence="5" id="KW-0288">FMN</keyword>
<keyword evidence="4" id="KW-0285">Flavoprotein</keyword>
<keyword evidence="8 19" id="KW-0479">Metal-binding</keyword>
<accession>A0A9D3ZW40</accession>
<comment type="catalytic activity">
    <reaction evidence="16">
        <text>a 5,6-dihydrouridine in mRNA + NAD(+) = a uridine in mRNA + NADH + H(+)</text>
        <dbReference type="Rhea" id="RHEA:69851"/>
        <dbReference type="Rhea" id="RHEA-COMP:14658"/>
        <dbReference type="Rhea" id="RHEA-COMP:17789"/>
        <dbReference type="ChEBI" id="CHEBI:15378"/>
        <dbReference type="ChEBI" id="CHEBI:57540"/>
        <dbReference type="ChEBI" id="CHEBI:57945"/>
        <dbReference type="ChEBI" id="CHEBI:65315"/>
        <dbReference type="ChEBI" id="CHEBI:74443"/>
    </reaction>
    <physiologicalReaction direction="right-to-left" evidence="16">
        <dbReference type="Rhea" id="RHEA:69853"/>
    </physiologicalReaction>
</comment>
<comment type="caution">
    <text evidence="22">The sequence shown here is derived from an EMBL/GenBank/DDBJ whole genome shotgun (WGS) entry which is preliminary data.</text>
</comment>
<dbReference type="Gene3D" id="4.10.1000.10">
    <property type="entry name" value="Zinc finger, CCCH-type"/>
    <property type="match status" value="1"/>
</dbReference>
<evidence type="ECO:0000313" key="22">
    <source>
        <dbReference type="EMBL" id="KAH1067883.1"/>
    </source>
</evidence>
<comment type="catalytic activity">
    <reaction evidence="17">
        <text>a 5,6-dihydrouridine in mRNA + NADP(+) = a uridine in mRNA + NADPH + H(+)</text>
        <dbReference type="Rhea" id="RHEA:69855"/>
        <dbReference type="Rhea" id="RHEA-COMP:14658"/>
        <dbReference type="Rhea" id="RHEA-COMP:17789"/>
        <dbReference type="ChEBI" id="CHEBI:15378"/>
        <dbReference type="ChEBI" id="CHEBI:57783"/>
        <dbReference type="ChEBI" id="CHEBI:58349"/>
        <dbReference type="ChEBI" id="CHEBI:65315"/>
        <dbReference type="ChEBI" id="CHEBI:74443"/>
    </reaction>
    <physiologicalReaction direction="right-to-left" evidence="17">
        <dbReference type="Rhea" id="RHEA:69857"/>
    </physiologicalReaction>
</comment>
<comment type="catalytic activity">
    <reaction evidence="15">
        <text>5,6-dihydrouridine(47) in tRNA + NAD(+) = uridine(47) in tRNA + NADH + H(+)</text>
        <dbReference type="Rhea" id="RHEA:53364"/>
        <dbReference type="Rhea" id="RHEA-COMP:13539"/>
        <dbReference type="Rhea" id="RHEA-COMP:13540"/>
        <dbReference type="ChEBI" id="CHEBI:15378"/>
        <dbReference type="ChEBI" id="CHEBI:57540"/>
        <dbReference type="ChEBI" id="CHEBI:57945"/>
        <dbReference type="ChEBI" id="CHEBI:65315"/>
        <dbReference type="ChEBI" id="CHEBI:74443"/>
        <dbReference type="EC" id="1.3.1.89"/>
    </reaction>
    <physiologicalReaction direction="right-to-left" evidence="15">
        <dbReference type="Rhea" id="RHEA:53366"/>
    </physiologicalReaction>
</comment>
<dbReference type="Proteomes" id="UP000828251">
    <property type="component" value="Unassembled WGS sequence"/>
</dbReference>
<keyword evidence="7" id="KW-0819">tRNA processing</keyword>
<comment type="similarity">
    <text evidence="2">Belongs to the Dus family. Dus3 subfamily.</text>
</comment>
<dbReference type="PANTHER" id="PTHR45846:SF1">
    <property type="entry name" value="TRNA-DIHYDROURIDINE(47) SYNTHASE [NAD(P)(+)]-LIKE"/>
    <property type="match status" value="1"/>
</dbReference>
<evidence type="ECO:0000256" key="8">
    <source>
        <dbReference type="ARBA" id="ARBA00022723"/>
    </source>
</evidence>
<dbReference type="PROSITE" id="PS50103">
    <property type="entry name" value="ZF_C3H1"/>
    <property type="match status" value="1"/>
</dbReference>
<evidence type="ECO:0000259" key="21">
    <source>
        <dbReference type="PROSITE" id="PS50103"/>
    </source>
</evidence>
<evidence type="ECO:0000256" key="17">
    <source>
        <dbReference type="ARBA" id="ARBA00049447"/>
    </source>
</evidence>
<keyword evidence="23" id="KW-1185">Reference proteome</keyword>
<evidence type="ECO:0000256" key="19">
    <source>
        <dbReference type="PROSITE-ProRule" id="PRU00723"/>
    </source>
</evidence>
<feature type="compositionally biased region" description="Polar residues" evidence="20">
    <location>
        <begin position="1"/>
        <end position="12"/>
    </location>
</feature>
<name>A0A9D3ZW40_9ROSI</name>
<comment type="cofactor">
    <cofactor evidence="1">
        <name>FMN</name>
        <dbReference type="ChEBI" id="CHEBI:58210"/>
    </cofactor>
</comment>
<evidence type="ECO:0000256" key="16">
    <source>
        <dbReference type="ARBA" id="ARBA00048342"/>
    </source>
</evidence>
<evidence type="ECO:0000256" key="3">
    <source>
        <dbReference type="ARBA" id="ARBA00012376"/>
    </source>
</evidence>
<dbReference type="GO" id="GO:0008270">
    <property type="term" value="F:zinc ion binding"/>
    <property type="evidence" value="ECO:0007669"/>
    <property type="project" value="UniProtKB-KW"/>
</dbReference>
<dbReference type="Pfam" id="PF25585">
    <property type="entry name" value="zf-CCCH_DUS3L"/>
    <property type="match status" value="1"/>
</dbReference>
<evidence type="ECO:0000256" key="20">
    <source>
        <dbReference type="SAM" id="MobiDB-lite"/>
    </source>
</evidence>
<comment type="catalytic activity">
    <reaction evidence="18">
        <text>5,6-dihydrouridine(47) in tRNA + NADP(+) = uridine(47) in tRNA + NADPH + H(+)</text>
        <dbReference type="Rhea" id="RHEA:53360"/>
        <dbReference type="Rhea" id="RHEA-COMP:13539"/>
        <dbReference type="Rhea" id="RHEA-COMP:13540"/>
        <dbReference type="ChEBI" id="CHEBI:15378"/>
        <dbReference type="ChEBI" id="CHEBI:57783"/>
        <dbReference type="ChEBI" id="CHEBI:58349"/>
        <dbReference type="ChEBI" id="CHEBI:65315"/>
        <dbReference type="ChEBI" id="CHEBI:74443"/>
        <dbReference type="EC" id="1.3.1.89"/>
    </reaction>
    <physiologicalReaction direction="right-to-left" evidence="18">
        <dbReference type="Rhea" id="RHEA:53362"/>
    </physiologicalReaction>
</comment>
<dbReference type="GO" id="GO:0102265">
    <property type="term" value="F:tRNA-dihydrouridine47 synthase activity"/>
    <property type="evidence" value="ECO:0007669"/>
    <property type="project" value="UniProtKB-EC"/>
</dbReference>
<evidence type="ECO:0000256" key="14">
    <source>
        <dbReference type="ARBA" id="ARBA00023027"/>
    </source>
</evidence>
<feature type="region of interest" description="Disordered" evidence="20">
    <location>
        <begin position="1"/>
        <end position="22"/>
    </location>
</feature>
<dbReference type="FunFam" id="4.10.1000.10:FF:000029">
    <property type="entry name" value="tRNA-dihydrouridine(47) synthase [NAD(P)(+)]"/>
    <property type="match status" value="1"/>
</dbReference>
<dbReference type="EC" id="1.3.1.89" evidence="3"/>
<evidence type="ECO:0000256" key="12">
    <source>
        <dbReference type="ARBA" id="ARBA00022857"/>
    </source>
</evidence>
<dbReference type="OrthoDB" id="259935at2759"/>
<keyword evidence="6" id="KW-0507">mRNA processing</keyword>
<evidence type="ECO:0000256" key="1">
    <source>
        <dbReference type="ARBA" id="ARBA00001917"/>
    </source>
</evidence>
<sequence length="184" mass="20546">MDRCQSGEQTKQGQRRDGLNGKEHKYPLNLCPEIAKTGYVNACSYKDKCRFSHDIEAFTAQKPADLNGDYPFIKADASCPSGLACRFEGTHKDNAPVATSNLLKKSFKANGLSKDVQKLLWKNKMCFTKADAVLKSLRLAKVKKLVDKEEDEVGLDGSYVADETNFKKVVDDSVDSFECPYTFK</sequence>
<evidence type="ECO:0000313" key="23">
    <source>
        <dbReference type="Proteomes" id="UP000828251"/>
    </source>
</evidence>
<dbReference type="InterPro" id="IPR000571">
    <property type="entry name" value="Znf_CCCH"/>
</dbReference>
<evidence type="ECO:0000256" key="9">
    <source>
        <dbReference type="ARBA" id="ARBA00022737"/>
    </source>
</evidence>
<keyword evidence="12" id="KW-0521">NADP</keyword>
<feature type="domain" description="C3H1-type" evidence="21">
    <location>
        <begin position="25"/>
        <end position="56"/>
    </location>
</feature>
<proteinExistence type="inferred from homology"/>
<evidence type="ECO:0000256" key="7">
    <source>
        <dbReference type="ARBA" id="ARBA00022694"/>
    </source>
</evidence>
<evidence type="ECO:0000256" key="15">
    <source>
        <dbReference type="ARBA" id="ARBA00048266"/>
    </source>
</evidence>
<dbReference type="PANTHER" id="PTHR45846">
    <property type="entry name" value="TRNA-DIHYDROURIDINE(47) SYNTHASE [NAD(P)(+)]-LIKE"/>
    <property type="match status" value="1"/>
</dbReference>
<evidence type="ECO:0000256" key="4">
    <source>
        <dbReference type="ARBA" id="ARBA00022630"/>
    </source>
</evidence>
<keyword evidence="13" id="KW-0560">Oxidoreductase</keyword>
<keyword evidence="11 19" id="KW-0862">Zinc</keyword>
<evidence type="ECO:0000256" key="6">
    <source>
        <dbReference type="ARBA" id="ARBA00022664"/>
    </source>
</evidence>
<evidence type="ECO:0000256" key="5">
    <source>
        <dbReference type="ARBA" id="ARBA00022643"/>
    </source>
</evidence>
<keyword evidence="9" id="KW-0677">Repeat</keyword>
<evidence type="ECO:0000256" key="10">
    <source>
        <dbReference type="ARBA" id="ARBA00022771"/>
    </source>
</evidence>
<evidence type="ECO:0000256" key="2">
    <source>
        <dbReference type="ARBA" id="ARBA00005451"/>
    </source>
</evidence>
<reference evidence="22 23" key="1">
    <citation type="journal article" date="2021" name="Plant Biotechnol. J.">
        <title>Multi-omics assisted identification of the key and species-specific regulatory components of drought-tolerant mechanisms in Gossypium stocksii.</title>
        <authorList>
            <person name="Yu D."/>
            <person name="Ke L."/>
            <person name="Zhang D."/>
            <person name="Wu Y."/>
            <person name="Sun Y."/>
            <person name="Mei J."/>
            <person name="Sun J."/>
            <person name="Sun Y."/>
        </authorList>
    </citation>
    <scope>NUCLEOTIDE SEQUENCE [LARGE SCALE GENOMIC DNA]</scope>
    <source>
        <strain evidence="23">cv. E1</strain>
        <tissue evidence="22">Leaf</tissue>
    </source>
</reference>
<dbReference type="AlphaFoldDB" id="A0A9D3ZW40"/>
<dbReference type="GO" id="GO:0006397">
    <property type="term" value="P:mRNA processing"/>
    <property type="evidence" value="ECO:0007669"/>
    <property type="project" value="UniProtKB-KW"/>
</dbReference>
<evidence type="ECO:0000256" key="13">
    <source>
        <dbReference type="ARBA" id="ARBA00023002"/>
    </source>
</evidence>
<evidence type="ECO:0000256" key="11">
    <source>
        <dbReference type="ARBA" id="ARBA00022833"/>
    </source>
</evidence>
<gene>
    <name evidence="22" type="ORF">J1N35_032870</name>
</gene>
<feature type="zinc finger region" description="C3H1-type" evidence="19">
    <location>
        <begin position="25"/>
        <end position="56"/>
    </location>
</feature>